<evidence type="ECO:0000313" key="4">
    <source>
        <dbReference type="EMBL" id="CAL1703035.1"/>
    </source>
</evidence>
<evidence type="ECO:0000313" key="5">
    <source>
        <dbReference type="Proteomes" id="UP001497453"/>
    </source>
</evidence>
<dbReference type="SUPFAM" id="SSF54373">
    <property type="entry name" value="FAD-linked reductases, C-terminal domain"/>
    <property type="match status" value="1"/>
</dbReference>
<keyword evidence="1" id="KW-0812">Transmembrane</keyword>
<dbReference type="InterPro" id="IPR053212">
    <property type="entry name" value="DHP_3-monooxygenase"/>
</dbReference>
<dbReference type="PRINTS" id="PR00420">
    <property type="entry name" value="RNGMNOXGNASE"/>
</dbReference>
<dbReference type="Pfam" id="PF22607">
    <property type="entry name" value="FAD_binding-like"/>
    <property type="match status" value="1"/>
</dbReference>
<name>A0ABP1D567_9APHY</name>
<keyword evidence="1" id="KW-0472">Membrane</keyword>
<dbReference type="SUPFAM" id="SSF51905">
    <property type="entry name" value="FAD/NAD(P)-binding domain"/>
    <property type="match status" value="1"/>
</dbReference>
<gene>
    <name evidence="4" type="ORF">GFSPODELE1_LOCUS4364</name>
</gene>
<dbReference type="PANTHER" id="PTHR47469">
    <property type="entry name" value="MONOOXYGENASE-LIKE"/>
    <property type="match status" value="1"/>
</dbReference>
<dbReference type="PANTHER" id="PTHR47469:SF2">
    <property type="entry name" value="OS06G0597600 PROTEIN"/>
    <property type="match status" value="1"/>
</dbReference>
<dbReference type="InterPro" id="IPR054707">
    <property type="entry name" value="DhpH_subs-bd"/>
</dbReference>
<keyword evidence="5" id="KW-1185">Reference proteome</keyword>
<sequence length="486" mass="54262">MLGTTIWLLSLSALLTAFLTGLPNVQFPTYLNFWSKSTQRLTTTCPQPLTSIDHNCPQLNFADLPDDLKMMRIVVVGGSIGGLMAGVALKRLGHRITILERSPTQLLHDQGAGIVVGGENYVFMLKHDLTRTPWWVDSPYRHYLDRAGNVISRSDYPQRMTSWDALYHILRANFDGMKSANVPNPPKEEHWGEYRHGCGVTRLETSPDPSNKVITAHYVNPDGTPDTIEADMVIVSDGSGGSLHYQLCGKESQRTYAGYVAWRGTVLESKLSPATQEALVEKFTFHHSPALQILSYLVPGENGSVERGNRKLNWVWYNNIPHDSEHWKETMTDTEGNLHQYILRAPKIRPEVLEKQLQKARDVLPPSFCEAVEKTDYPFIQAITDSISSRAVFLEGRVVLLGDAVAGFRPHTAASTSQAAMHALFLEEFLSQYEDGQKGLSEKDAKLYELNALAYAKDMSRHGIEMGNLSQFGNHPLARASAGRSR</sequence>
<evidence type="ECO:0000256" key="2">
    <source>
        <dbReference type="SAM" id="SignalP"/>
    </source>
</evidence>
<evidence type="ECO:0000259" key="3">
    <source>
        <dbReference type="Pfam" id="PF22607"/>
    </source>
</evidence>
<dbReference type="Gene3D" id="3.50.50.60">
    <property type="entry name" value="FAD/NAD(P)-binding domain"/>
    <property type="match status" value="1"/>
</dbReference>
<feature type="signal peptide" evidence="2">
    <location>
        <begin position="1"/>
        <end position="17"/>
    </location>
</feature>
<feature type="domain" description="2,6-dihydroxypyridine 3-monooxygenase substrate binding" evidence="3">
    <location>
        <begin position="256"/>
        <end position="385"/>
    </location>
</feature>
<proteinExistence type="predicted"/>
<dbReference type="InterPro" id="IPR036188">
    <property type="entry name" value="FAD/NAD-bd_sf"/>
</dbReference>
<reference evidence="5" key="1">
    <citation type="submission" date="2024-04" db="EMBL/GenBank/DDBJ databases">
        <authorList>
            <person name="Shaw F."/>
            <person name="Minotto A."/>
        </authorList>
    </citation>
    <scope>NUCLEOTIDE SEQUENCE [LARGE SCALE GENOMIC DNA]</scope>
</reference>
<feature type="transmembrane region" description="Helical" evidence="1">
    <location>
        <begin position="70"/>
        <end position="89"/>
    </location>
</feature>
<dbReference type="EMBL" id="OZ037945">
    <property type="protein sequence ID" value="CAL1703035.1"/>
    <property type="molecule type" value="Genomic_DNA"/>
</dbReference>
<organism evidence="4 5">
    <name type="scientific">Somion occarium</name>
    <dbReference type="NCBI Taxonomy" id="3059160"/>
    <lineage>
        <taxon>Eukaryota</taxon>
        <taxon>Fungi</taxon>
        <taxon>Dikarya</taxon>
        <taxon>Basidiomycota</taxon>
        <taxon>Agaricomycotina</taxon>
        <taxon>Agaricomycetes</taxon>
        <taxon>Polyporales</taxon>
        <taxon>Cerrenaceae</taxon>
        <taxon>Somion</taxon>
    </lineage>
</organism>
<protein>
    <recommendedName>
        <fullName evidence="3">2,6-dihydroxypyridine 3-monooxygenase substrate binding domain-containing protein</fullName>
    </recommendedName>
</protein>
<feature type="chain" id="PRO_5047121267" description="2,6-dihydroxypyridine 3-monooxygenase substrate binding domain-containing protein" evidence="2">
    <location>
        <begin position="18"/>
        <end position="486"/>
    </location>
</feature>
<keyword evidence="2" id="KW-0732">Signal</keyword>
<accession>A0ABP1D567</accession>
<keyword evidence="1" id="KW-1133">Transmembrane helix</keyword>
<evidence type="ECO:0000256" key="1">
    <source>
        <dbReference type="SAM" id="Phobius"/>
    </source>
</evidence>
<dbReference type="Proteomes" id="UP001497453">
    <property type="component" value="Chromosome 2"/>
</dbReference>
<dbReference type="Gene3D" id="3.30.9.60">
    <property type="match status" value="1"/>
</dbReference>